<name>A0A7S2XH60_9EUKA</name>
<comment type="pathway">
    <text evidence="2">Porphyrin-containing compound metabolism; protoporphyrin-IX biosynthesis; coproporphyrinogen-III from 5-aminolevulinate: step 4/4.</text>
</comment>
<dbReference type="SUPFAM" id="SSF51726">
    <property type="entry name" value="UROD/MetE-like"/>
    <property type="match status" value="1"/>
</dbReference>
<dbReference type="PANTHER" id="PTHR21091">
    <property type="entry name" value="METHYLTETRAHYDROFOLATE:HOMOCYSTEINE METHYLTRANSFERASE RELATED"/>
    <property type="match status" value="1"/>
</dbReference>
<keyword evidence="7" id="KW-0963">Cytoplasm</keyword>
<gene>
    <name evidence="16" type="ORF">LSP00402_LOCUS22336</name>
</gene>
<evidence type="ECO:0000256" key="14">
    <source>
        <dbReference type="SAM" id="SignalP"/>
    </source>
</evidence>
<evidence type="ECO:0000256" key="9">
    <source>
        <dbReference type="ARBA" id="ARBA00023239"/>
    </source>
</evidence>
<dbReference type="CDD" id="cd00717">
    <property type="entry name" value="URO-D"/>
    <property type="match status" value="1"/>
</dbReference>
<evidence type="ECO:0000256" key="11">
    <source>
        <dbReference type="ARBA" id="ARBA00045708"/>
    </source>
</evidence>
<feature type="domain" description="Uroporphyrinogen decarboxylase (URO-D)" evidence="15">
    <location>
        <begin position="97"/>
        <end position="446"/>
    </location>
</feature>
<accession>A0A7S2XH60</accession>
<dbReference type="Pfam" id="PF01208">
    <property type="entry name" value="URO-D"/>
    <property type="match status" value="1"/>
</dbReference>
<dbReference type="UniPathway" id="UPA00251">
    <property type="reaction ID" value="UER00321"/>
</dbReference>
<evidence type="ECO:0000256" key="12">
    <source>
        <dbReference type="ARBA" id="ARBA00047341"/>
    </source>
</evidence>
<dbReference type="PANTHER" id="PTHR21091:SF169">
    <property type="entry name" value="UROPORPHYRINOGEN DECARBOXYLASE"/>
    <property type="match status" value="1"/>
</dbReference>
<evidence type="ECO:0000259" key="15">
    <source>
        <dbReference type="Pfam" id="PF01208"/>
    </source>
</evidence>
<evidence type="ECO:0000256" key="7">
    <source>
        <dbReference type="ARBA" id="ARBA00022490"/>
    </source>
</evidence>
<dbReference type="GO" id="GO:0006782">
    <property type="term" value="P:protoporphyrinogen IX biosynthetic process"/>
    <property type="evidence" value="ECO:0007669"/>
    <property type="project" value="UniProtKB-UniPathway"/>
</dbReference>
<keyword evidence="9" id="KW-0456">Lyase</keyword>
<dbReference type="InterPro" id="IPR000257">
    <property type="entry name" value="Uroporphyrinogen_deCOase"/>
</dbReference>
<evidence type="ECO:0000256" key="5">
    <source>
        <dbReference type="ARBA" id="ARBA00012288"/>
    </source>
</evidence>
<protein>
    <recommendedName>
        <fullName evidence="6">Uroporphyrinogen decarboxylase</fullName>
        <ecNumber evidence="5">4.1.1.37</ecNumber>
    </recommendedName>
</protein>
<comment type="catalytic activity">
    <reaction evidence="12">
        <text>uroporphyrinogen I + 4 H(+) = coproporphyrinogen I + 4 CO2</text>
        <dbReference type="Rhea" id="RHEA:31239"/>
        <dbReference type="ChEBI" id="CHEBI:15378"/>
        <dbReference type="ChEBI" id="CHEBI:16526"/>
        <dbReference type="ChEBI" id="CHEBI:62626"/>
        <dbReference type="ChEBI" id="CHEBI:62631"/>
    </reaction>
    <physiologicalReaction direction="left-to-right" evidence="12">
        <dbReference type="Rhea" id="RHEA:31240"/>
    </physiologicalReaction>
</comment>
<dbReference type="NCBIfam" id="TIGR01464">
    <property type="entry name" value="hemE"/>
    <property type="match status" value="1"/>
</dbReference>
<comment type="function">
    <text evidence="11">Catalyzes the sequential decarboxylation of the four acetate side chains of uroporphyrinogen to form coproporphyrinogen and participates in the fifth step in the heme biosynthetic pathway. Isomer I or isomer III of uroporphyrinogen may serve as substrate, but only coproporphyrinogen III can ultimately be converted to heme. In vitro also decarboxylates pentacarboxylate porphyrinogen I.</text>
</comment>
<feature type="signal peptide" evidence="14">
    <location>
        <begin position="1"/>
        <end position="19"/>
    </location>
</feature>
<evidence type="ECO:0000256" key="1">
    <source>
        <dbReference type="ARBA" id="ARBA00004514"/>
    </source>
</evidence>
<comment type="subcellular location">
    <subcellularLocation>
        <location evidence="1">Cytoplasm</location>
        <location evidence="1">Cytosol</location>
    </subcellularLocation>
</comment>
<evidence type="ECO:0000256" key="4">
    <source>
        <dbReference type="ARBA" id="ARBA00011738"/>
    </source>
</evidence>
<evidence type="ECO:0000256" key="13">
    <source>
        <dbReference type="ARBA" id="ARBA00048411"/>
    </source>
</evidence>
<reference evidence="16" key="1">
    <citation type="submission" date="2021-01" db="EMBL/GenBank/DDBJ databases">
        <authorList>
            <person name="Corre E."/>
            <person name="Pelletier E."/>
            <person name="Niang G."/>
            <person name="Scheremetjew M."/>
            <person name="Finn R."/>
            <person name="Kale V."/>
            <person name="Holt S."/>
            <person name="Cochrane G."/>
            <person name="Meng A."/>
            <person name="Brown T."/>
            <person name="Cohen L."/>
        </authorList>
    </citation>
    <scope>NUCLEOTIDE SEQUENCE</scope>
    <source>
        <strain evidence="16">CCMP622</strain>
    </source>
</reference>
<evidence type="ECO:0000313" key="16">
    <source>
        <dbReference type="EMBL" id="CAD9778320.1"/>
    </source>
</evidence>
<proteinExistence type="inferred from homology"/>
<dbReference type="GO" id="GO:0004853">
    <property type="term" value="F:uroporphyrinogen decarboxylase activity"/>
    <property type="evidence" value="ECO:0007669"/>
    <property type="project" value="UniProtKB-EC"/>
</dbReference>
<dbReference type="InterPro" id="IPR038071">
    <property type="entry name" value="UROD/MetE-like_sf"/>
</dbReference>
<dbReference type="AlphaFoldDB" id="A0A7S2XH60"/>
<evidence type="ECO:0000256" key="10">
    <source>
        <dbReference type="ARBA" id="ARBA00023244"/>
    </source>
</evidence>
<dbReference type="GO" id="GO:0005829">
    <property type="term" value="C:cytosol"/>
    <property type="evidence" value="ECO:0007669"/>
    <property type="project" value="UniProtKB-SubCell"/>
</dbReference>
<dbReference type="EC" id="4.1.1.37" evidence="5"/>
<feature type="chain" id="PRO_5031158672" description="Uroporphyrinogen decarboxylase" evidence="14">
    <location>
        <begin position="20"/>
        <end position="466"/>
    </location>
</feature>
<dbReference type="HAMAP" id="MF_00218">
    <property type="entry name" value="URO_D"/>
    <property type="match status" value="1"/>
</dbReference>
<keyword evidence="14" id="KW-0732">Signal</keyword>
<evidence type="ECO:0000256" key="3">
    <source>
        <dbReference type="ARBA" id="ARBA00009935"/>
    </source>
</evidence>
<dbReference type="InterPro" id="IPR006361">
    <property type="entry name" value="Uroporphyrinogen_deCO2ase_HemE"/>
</dbReference>
<comment type="similarity">
    <text evidence="3">Belongs to the uroporphyrinogen decarboxylase family.</text>
</comment>
<dbReference type="FunFam" id="3.20.20.210:FF:000008">
    <property type="entry name" value="Uroporphyrinogen decarboxylase"/>
    <property type="match status" value="1"/>
</dbReference>
<keyword evidence="10" id="KW-0627">Porphyrin biosynthesis</keyword>
<sequence>MTAASLVGAAGLLLAGSLAILSLRAPTQLQTSTIRHSVVRRNVAPYRGGHGAGIARRLPSVNREGSAVGVLCARRSARAHAADTAAAAAAPEFPALQNDLIIRAATGQPTERVPIWMHRQAGRYLPEFRNFSDRFPFMHRCSTPEIATRLTVQPVERYGLDAAIIFSDILVLLPVLGIEWGMVKGKGPCVQEPINSPEDLIRVSKPSQADIKSELGYVMEALTRSRMELDGRATLIGFSGAPWTLLGYMVQGEGAKSTQAVKAKGFLYQHPDAAHKLLSTITDAVVLYLVEQVRAGAQMVQVFDSWAGELTPSQFAEFSTPYLKAIATKVKQSLKDQGLPQVPVSVFPKGACSHALKDLAQSDYDVVSLDWGIDPAVAREQAPNKVLQGNLDPSILYLPKEVIQTHTQKMINSFGTQNYIANLGYAVDKSMDPELVGSFVDEVRGYSSYLNNNQQELTQAAEALVA</sequence>
<comment type="subunit">
    <text evidence="4">Homodimer.</text>
</comment>
<keyword evidence="8" id="KW-0210">Decarboxylase</keyword>
<evidence type="ECO:0000256" key="2">
    <source>
        <dbReference type="ARBA" id="ARBA00004804"/>
    </source>
</evidence>
<evidence type="ECO:0000256" key="8">
    <source>
        <dbReference type="ARBA" id="ARBA00022793"/>
    </source>
</evidence>
<dbReference type="EMBL" id="HBHP01036279">
    <property type="protein sequence ID" value="CAD9778320.1"/>
    <property type="molecule type" value="Transcribed_RNA"/>
</dbReference>
<evidence type="ECO:0000256" key="6">
    <source>
        <dbReference type="ARBA" id="ARBA00014308"/>
    </source>
</evidence>
<comment type="catalytic activity">
    <reaction evidence="13">
        <text>uroporphyrinogen III + 4 H(+) = coproporphyrinogen III + 4 CO2</text>
        <dbReference type="Rhea" id="RHEA:19865"/>
        <dbReference type="ChEBI" id="CHEBI:15378"/>
        <dbReference type="ChEBI" id="CHEBI:16526"/>
        <dbReference type="ChEBI" id="CHEBI:57308"/>
        <dbReference type="ChEBI" id="CHEBI:57309"/>
        <dbReference type="EC" id="4.1.1.37"/>
    </reaction>
    <physiologicalReaction direction="left-to-right" evidence="13">
        <dbReference type="Rhea" id="RHEA:19866"/>
    </physiologicalReaction>
</comment>
<organism evidence="16">
    <name type="scientific">Lotharella oceanica</name>
    <dbReference type="NCBI Taxonomy" id="641309"/>
    <lineage>
        <taxon>Eukaryota</taxon>
        <taxon>Sar</taxon>
        <taxon>Rhizaria</taxon>
        <taxon>Cercozoa</taxon>
        <taxon>Chlorarachniophyceae</taxon>
        <taxon>Lotharella</taxon>
    </lineage>
</organism>
<dbReference type="Gene3D" id="3.20.20.210">
    <property type="match status" value="1"/>
</dbReference>